<dbReference type="Pfam" id="PF07728">
    <property type="entry name" value="AAA_5"/>
    <property type="match status" value="1"/>
</dbReference>
<geneLocation type="plasmid" evidence="4">
    <name>pdfi1</name>
</geneLocation>
<sequence>MTAYPLSAVAHQPQLLLALSLVAACPDLGGVLIRGDKGAAKSTAARGLAALLPDRGPFVNLPLGATEDRVVGTLDLDAALRGEARLQPGLMAQAHGGLLYIDEVNLLPDHLVDVLLDAAAMGVVRVQRDSLSAEQPARFALVGSMNPEEGQLRPQFLDRFGLCVDVLAPRSPEHRVEIIRRRMAFEADPAEFCARWAEQEQALRACLRQAAEGWRGVQVSDEVLTQVSELVVRSGVSSLRADLVLHRAARVHAAMHGRETVTWDDVDTVAPLVLNHRASVPPPPAPPPPPPPPEPPAPAPPDRPQDPPEAAADEFFAATPAAPIVLHRAAPGRQPAGAPRGPVIRTQPDPAAERLDLPATLRTALQRGLGAQGDFTLTRQDFQAPVRQEQAGRRVLFVADASGSVGVAGRMGALKGAVMALLAESGGRDRVALITFRGSGADLRLGWTTDRQAAEDAVRAAPTGGRTPLAHALQLAGEVLRQEAHAELVLFTDGRANVPLSPGSDAWADALAQAQLLKIYPSTVVNTEHGHVRLNRAAQLARTLGATMQDLQPV</sequence>
<dbReference type="InterPro" id="IPR041628">
    <property type="entry name" value="ChlI/MoxR_AAA_lid"/>
</dbReference>
<dbReference type="InterPro" id="IPR003593">
    <property type="entry name" value="AAA+_ATPase"/>
</dbReference>
<dbReference type="PROSITE" id="PS50234">
    <property type="entry name" value="VWFA"/>
    <property type="match status" value="1"/>
</dbReference>
<feature type="compositionally biased region" description="Pro residues" evidence="1">
    <location>
        <begin position="280"/>
        <end position="302"/>
    </location>
</feature>
<dbReference type="PANTHER" id="PTHR35023">
    <property type="entry name" value="CHELATASE-RELATED"/>
    <property type="match status" value="1"/>
</dbReference>
<name>A0A221T1K0_9DEIO</name>
<evidence type="ECO:0000256" key="1">
    <source>
        <dbReference type="SAM" id="MobiDB-lite"/>
    </source>
</evidence>
<accession>A0A221T1K0</accession>
<evidence type="ECO:0000313" key="3">
    <source>
        <dbReference type="EMBL" id="ASN82750.1"/>
    </source>
</evidence>
<keyword evidence="3" id="KW-0614">Plasmid</keyword>
<dbReference type="Gene3D" id="3.40.50.300">
    <property type="entry name" value="P-loop containing nucleotide triphosphate hydrolases"/>
    <property type="match status" value="1"/>
</dbReference>
<dbReference type="InterPro" id="IPR002035">
    <property type="entry name" value="VWF_A"/>
</dbReference>
<dbReference type="RefSeq" id="WP_027464145.1">
    <property type="nucleotide sequence ID" value="NZ_CP021082.1"/>
</dbReference>
<dbReference type="PANTHER" id="PTHR35023:SF1">
    <property type="entry name" value="MG-PROTOPORPHYRIN IX CHELATASE"/>
    <property type="match status" value="1"/>
</dbReference>
<dbReference type="InterPro" id="IPR011704">
    <property type="entry name" value="ATPase_dyneun-rel_AAA"/>
</dbReference>
<protein>
    <submittedName>
        <fullName evidence="3">Magnesium chelatase</fullName>
    </submittedName>
</protein>
<dbReference type="SUPFAM" id="SSF53300">
    <property type="entry name" value="vWA-like"/>
    <property type="match status" value="1"/>
</dbReference>
<dbReference type="EMBL" id="CP021082">
    <property type="protein sequence ID" value="ASN82750.1"/>
    <property type="molecule type" value="Genomic_DNA"/>
</dbReference>
<feature type="region of interest" description="Disordered" evidence="1">
    <location>
        <begin position="331"/>
        <end position="350"/>
    </location>
</feature>
<dbReference type="AlphaFoldDB" id="A0A221T1K0"/>
<dbReference type="SMART" id="SM00327">
    <property type="entry name" value="VWA"/>
    <property type="match status" value="1"/>
</dbReference>
<feature type="compositionally biased region" description="Low complexity" evidence="1">
    <location>
        <begin position="331"/>
        <end position="342"/>
    </location>
</feature>
<gene>
    <name evidence="3" type="ORF">DFI_16465</name>
</gene>
<dbReference type="Gene3D" id="3.40.50.410">
    <property type="entry name" value="von Willebrand factor, type A domain"/>
    <property type="match status" value="1"/>
</dbReference>
<dbReference type="SMART" id="SM00382">
    <property type="entry name" value="AAA"/>
    <property type="match status" value="1"/>
</dbReference>
<dbReference type="Gene3D" id="1.10.8.80">
    <property type="entry name" value="Magnesium chelatase subunit I, C-Terminal domain"/>
    <property type="match status" value="1"/>
</dbReference>
<feature type="region of interest" description="Disordered" evidence="1">
    <location>
        <begin position="276"/>
        <end position="310"/>
    </location>
</feature>
<evidence type="ECO:0000313" key="4">
    <source>
        <dbReference type="Proteomes" id="UP000259030"/>
    </source>
</evidence>
<proteinExistence type="predicted"/>
<dbReference type="GO" id="GO:0016887">
    <property type="term" value="F:ATP hydrolysis activity"/>
    <property type="evidence" value="ECO:0007669"/>
    <property type="project" value="InterPro"/>
</dbReference>
<dbReference type="InterPro" id="IPR036465">
    <property type="entry name" value="vWFA_dom_sf"/>
</dbReference>
<dbReference type="InterPro" id="IPR027417">
    <property type="entry name" value="P-loop_NTPase"/>
</dbReference>
<evidence type="ECO:0000259" key="2">
    <source>
        <dbReference type="PROSITE" id="PS50234"/>
    </source>
</evidence>
<dbReference type="STRING" id="317577.GCA_000419625_02955"/>
<dbReference type="Pfam" id="PF17863">
    <property type="entry name" value="AAA_lid_2"/>
    <property type="match status" value="1"/>
</dbReference>
<keyword evidence="4" id="KW-1185">Reference proteome</keyword>
<dbReference type="KEGG" id="dfc:DFI_16465"/>
<dbReference type="Proteomes" id="UP000259030">
    <property type="component" value="Plasmid pDFI1"/>
</dbReference>
<dbReference type="GO" id="GO:0005524">
    <property type="term" value="F:ATP binding"/>
    <property type="evidence" value="ECO:0007669"/>
    <property type="project" value="InterPro"/>
</dbReference>
<reference evidence="3 4" key="1">
    <citation type="submission" date="2017-05" db="EMBL/GenBank/DDBJ databases">
        <title>The complete genome sequence of Deinococcus ficus isolated from the rhizosphere of the Ficus religiosa L. in Taiwan.</title>
        <authorList>
            <person name="Wu K.-M."/>
            <person name="Liao T.-L."/>
            <person name="Liu Y.-M."/>
            <person name="Young C.-C."/>
            <person name="Tsai S.-F."/>
        </authorList>
    </citation>
    <scope>NUCLEOTIDE SEQUENCE [LARGE SCALE GENOMIC DNA]</scope>
    <source>
        <strain evidence="3 4">CC-FR2-10</strain>
        <plasmid evidence="4">pdfi1</plasmid>
    </source>
</reference>
<dbReference type="InterPro" id="IPR052989">
    <property type="entry name" value="Mg-chelatase_DI-like"/>
</dbReference>
<dbReference type="Pfam" id="PF13519">
    <property type="entry name" value="VWA_2"/>
    <property type="match status" value="1"/>
</dbReference>
<feature type="domain" description="VWFA" evidence="2">
    <location>
        <begin position="394"/>
        <end position="497"/>
    </location>
</feature>
<organism evidence="3 4">
    <name type="scientific">Deinococcus ficus</name>
    <dbReference type="NCBI Taxonomy" id="317577"/>
    <lineage>
        <taxon>Bacteria</taxon>
        <taxon>Thermotogati</taxon>
        <taxon>Deinococcota</taxon>
        <taxon>Deinococci</taxon>
        <taxon>Deinococcales</taxon>
        <taxon>Deinococcaceae</taxon>
        <taxon>Deinococcus</taxon>
    </lineage>
</organism>
<dbReference type="SUPFAM" id="SSF52540">
    <property type="entry name" value="P-loop containing nucleoside triphosphate hydrolases"/>
    <property type="match status" value="1"/>
</dbReference>